<protein>
    <submittedName>
        <fullName evidence="2">DUF2141 domain-containing protein</fullName>
    </submittedName>
</protein>
<comment type="caution">
    <text evidence="2">The sequence shown here is derived from an EMBL/GenBank/DDBJ whole genome shotgun (WGS) entry which is preliminary data.</text>
</comment>
<accession>A0ABS8UDJ5</accession>
<dbReference type="Pfam" id="PF09912">
    <property type="entry name" value="DUF2141"/>
    <property type="match status" value="1"/>
</dbReference>
<organism evidence="2 3">
    <name type="scientific">Luteimonas fraxinea</name>
    <dbReference type="NCBI Taxonomy" id="2901869"/>
    <lineage>
        <taxon>Bacteria</taxon>
        <taxon>Pseudomonadati</taxon>
        <taxon>Pseudomonadota</taxon>
        <taxon>Gammaproteobacteria</taxon>
        <taxon>Lysobacterales</taxon>
        <taxon>Lysobacteraceae</taxon>
        <taxon>Luteimonas</taxon>
    </lineage>
</organism>
<sequence length="144" mass="14906">MRRIPASFAAPFAVLAVAAALAAPVQAADLDVSIREARSQSGQFQVALVDAAGYAGSAAPVAARLLSPAGAVTHVRFDGVPAGRYALMVIHDENGNGRLDTNLVGMPVEGYGFSNNPRVMRKPTFDEAAFDVGADALALDIAIR</sequence>
<keyword evidence="3" id="KW-1185">Reference proteome</keyword>
<reference evidence="2" key="2">
    <citation type="journal article" date="2022" name="Syst. Appl. Microbiol.">
        <title>Physiological and genomic characterisation of Luteimonas fraxinea sp. nov., a bacterial species associated with trees tolerant to ash dieback.</title>
        <authorList>
            <person name="Ulrich K."/>
            <person name="Becker R."/>
            <person name="Behrendt U."/>
            <person name="Kube M."/>
            <person name="Schneck V."/>
            <person name="Ulrich A."/>
        </authorList>
    </citation>
    <scope>NUCLEOTIDE SEQUENCE</scope>
    <source>
        <strain evidence="2">A1P009</strain>
    </source>
</reference>
<name>A0ABS8UDJ5_9GAMM</name>
<evidence type="ECO:0000313" key="2">
    <source>
        <dbReference type="EMBL" id="MCD9097568.1"/>
    </source>
</evidence>
<feature type="signal peptide" evidence="1">
    <location>
        <begin position="1"/>
        <end position="27"/>
    </location>
</feature>
<reference evidence="2" key="1">
    <citation type="submission" date="2021-12" db="EMBL/GenBank/DDBJ databases">
        <authorList>
            <person name="Ulrich A."/>
        </authorList>
    </citation>
    <scope>NUCLEOTIDE SEQUENCE</scope>
    <source>
        <strain evidence="2">A1P009</strain>
    </source>
</reference>
<evidence type="ECO:0000313" key="3">
    <source>
        <dbReference type="Proteomes" id="UP001430360"/>
    </source>
</evidence>
<dbReference type="RefSeq" id="WP_232136620.1">
    <property type="nucleotide sequence ID" value="NZ_CP089507.1"/>
</dbReference>
<keyword evidence="1" id="KW-0732">Signal</keyword>
<dbReference type="InterPro" id="IPR018673">
    <property type="entry name" value="DUF2141"/>
</dbReference>
<proteinExistence type="predicted"/>
<feature type="chain" id="PRO_5045877290" evidence="1">
    <location>
        <begin position="28"/>
        <end position="144"/>
    </location>
</feature>
<evidence type="ECO:0000256" key="1">
    <source>
        <dbReference type="SAM" id="SignalP"/>
    </source>
</evidence>
<gene>
    <name evidence="2" type="ORF">LTT95_11525</name>
</gene>
<dbReference type="EMBL" id="JAJQKU010000003">
    <property type="protein sequence ID" value="MCD9097568.1"/>
    <property type="molecule type" value="Genomic_DNA"/>
</dbReference>
<dbReference type="Proteomes" id="UP001430360">
    <property type="component" value="Unassembled WGS sequence"/>
</dbReference>